<reference evidence="2" key="1">
    <citation type="submission" date="2025-08" db="UniProtKB">
        <authorList>
            <consortium name="Ensembl"/>
        </authorList>
    </citation>
    <scope>IDENTIFICATION</scope>
</reference>
<sequence>MSGKLDKQSDVQSPRSQFSALTMKIFDKLQGGRPRRPASLRKSPRTSDENVPQPWQSHMCQGAQRLLEAEREAVASLKYLRQVAGKGVAELLPMSASRLLECMLALQQALLHSNDRCANEQHYPYFLGHCHKPVLYIFIFIFLSKCVDCLDCLAWFYKCLLEFLSVSKCCISIVQVKEFCRFIYFRDYLSHSLHRYLNCYGFASG</sequence>
<dbReference type="AlphaFoldDB" id="A0A8C4NG80"/>
<keyword evidence="3" id="KW-1185">Reference proteome</keyword>
<dbReference type="Ensembl" id="ENSEBUT00000006726.1">
    <property type="protein sequence ID" value="ENSEBUP00000006273.1"/>
    <property type="gene ID" value="ENSEBUG00000004166.1"/>
</dbReference>
<feature type="region of interest" description="Disordered" evidence="1">
    <location>
        <begin position="25"/>
        <end position="55"/>
    </location>
</feature>
<organism evidence="2 3">
    <name type="scientific">Eptatretus burgeri</name>
    <name type="common">Inshore hagfish</name>
    <dbReference type="NCBI Taxonomy" id="7764"/>
    <lineage>
        <taxon>Eukaryota</taxon>
        <taxon>Metazoa</taxon>
        <taxon>Chordata</taxon>
        <taxon>Craniata</taxon>
        <taxon>Vertebrata</taxon>
        <taxon>Cyclostomata</taxon>
        <taxon>Myxini</taxon>
        <taxon>Myxiniformes</taxon>
        <taxon>Myxinidae</taxon>
        <taxon>Eptatretinae</taxon>
        <taxon>Eptatretus</taxon>
    </lineage>
</organism>
<proteinExistence type="predicted"/>
<evidence type="ECO:0000313" key="3">
    <source>
        <dbReference type="Proteomes" id="UP000694388"/>
    </source>
</evidence>
<protein>
    <submittedName>
        <fullName evidence="2">Uncharacterized protein</fullName>
    </submittedName>
</protein>
<dbReference type="Proteomes" id="UP000694388">
    <property type="component" value="Unplaced"/>
</dbReference>
<evidence type="ECO:0000256" key="1">
    <source>
        <dbReference type="SAM" id="MobiDB-lite"/>
    </source>
</evidence>
<name>A0A8C4NG80_EPTBU</name>
<evidence type="ECO:0000313" key="2">
    <source>
        <dbReference type="Ensembl" id="ENSEBUP00000006273.1"/>
    </source>
</evidence>
<reference evidence="2" key="2">
    <citation type="submission" date="2025-09" db="UniProtKB">
        <authorList>
            <consortium name="Ensembl"/>
        </authorList>
    </citation>
    <scope>IDENTIFICATION</scope>
</reference>
<feature type="compositionally biased region" description="Basic residues" evidence="1">
    <location>
        <begin position="33"/>
        <end position="44"/>
    </location>
</feature>
<accession>A0A8C4NG80</accession>